<dbReference type="NCBIfam" id="TIGR04377">
    <property type="entry name" value="myo_inos_iolD"/>
    <property type="match status" value="1"/>
</dbReference>
<dbReference type="CDD" id="cd02003">
    <property type="entry name" value="TPP_IolD"/>
    <property type="match status" value="1"/>
</dbReference>
<evidence type="ECO:0000256" key="2">
    <source>
        <dbReference type="ARBA" id="ARBA00023052"/>
    </source>
</evidence>
<dbReference type="InterPro" id="IPR000399">
    <property type="entry name" value="TPP-bd_CS"/>
</dbReference>
<name>A0A3A9JHY2_9PROT</name>
<dbReference type="InterPro" id="IPR012000">
    <property type="entry name" value="Thiamin_PyroP_enz_cen_dom"/>
</dbReference>
<dbReference type="InterPro" id="IPR012001">
    <property type="entry name" value="Thiamin_PyroP_enz_TPP-bd_dom"/>
</dbReference>
<dbReference type="GO" id="GO:0102481">
    <property type="term" value="F:3D-(3,5/4)-trihydroxycyclohexane-1,2-dione hydrolase activity"/>
    <property type="evidence" value="ECO:0007669"/>
    <property type="project" value="UniProtKB-EC"/>
</dbReference>
<dbReference type="AlphaFoldDB" id="A0A3A9JHY2"/>
<comment type="caution">
    <text evidence="7">The sequence shown here is derived from an EMBL/GenBank/DDBJ whole genome shotgun (WGS) entry which is preliminary data.</text>
</comment>
<dbReference type="GO" id="GO:0009097">
    <property type="term" value="P:isoleucine biosynthetic process"/>
    <property type="evidence" value="ECO:0007669"/>
    <property type="project" value="TreeGrafter"/>
</dbReference>
<dbReference type="GO" id="GO:0009099">
    <property type="term" value="P:L-valine biosynthetic process"/>
    <property type="evidence" value="ECO:0007669"/>
    <property type="project" value="TreeGrafter"/>
</dbReference>
<evidence type="ECO:0000259" key="6">
    <source>
        <dbReference type="Pfam" id="PF02776"/>
    </source>
</evidence>
<dbReference type="SUPFAM" id="SSF52518">
    <property type="entry name" value="Thiamin diphosphate-binding fold (THDP-binding)"/>
    <property type="match status" value="2"/>
</dbReference>
<dbReference type="Gene3D" id="3.40.50.970">
    <property type="match status" value="2"/>
</dbReference>
<proteinExistence type="inferred from homology"/>
<dbReference type="GO" id="GO:0019310">
    <property type="term" value="P:inositol catabolic process"/>
    <property type="evidence" value="ECO:0007669"/>
    <property type="project" value="InterPro"/>
</dbReference>
<dbReference type="Proteomes" id="UP000274097">
    <property type="component" value="Unassembled WGS sequence"/>
</dbReference>
<dbReference type="InParanoid" id="A0A3A9JHY2"/>
<protein>
    <submittedName>
        <fullName evidence="7">3D-(3,5/4)-trihydroxycyclohexane-1,2-dione acylhydrolase (Decyclizing)</fullName>
        <ecNumber evidence="7">3.7.1.22</ecNumber>
    </submittedName>
</protein>
<keyword evidence="9" id="KW-1185">Reference proteome</keyword>
<evidence type="ECO:0000259" key="4">
    <source>
        <dbReference type="Pfam" id="PF00205"/>
    </source>
</evidence>
<feature type="domain" description="Thiamine pyrophosphate enzyme central" evidence="4">
    <location>
        <begin position="216"/>
        <end position="350"/>
    </location>
</feature>
<evidence type="ECO:0000259" key="5">
    <source>
        <dbReference type="Pfam" id="PF02775"/>
    </source>
</evidence>
<dbReference type="PANTHER" id="PTHR18968:SF9">
    <property type="entry name" value="3D-(3,5_4)-TRIHYDROXYCYCLOHEXANE-1,2-DIONE HYDROLASE"/>
    <property type="match status" value="1"/>
</dbReference>
<dbReference type="Proteomes" id="UP000278036">
    <property type="component" value="Unassembled WGS sequence"/>
</dbReference>
<dbReference type="GO" id="GO:0000287">
    <property type="term" value="F:magnesium ion binding"/>
    <property type="evidence" value="ECO:0007669"/>
    <property type="project" value="InterPro"/>
</dbReference>
<organism evidence="7 10">
    <name type="scientific">Teichococcus wenyumeiae</name>
    <dbReference type="NCBI Taxonomy" id="2478470"/>
    <lineage>
        <taxon>Bacteria</taxon>
        <taxon>Pseudomonadati</taxon>
        <taxon>Pseudomonadota</taxon>
        <taxon>Alphaproteobacteria</taxon>
        <taxon>Acetobacterales</taxon>
        <taxon>Roseomonadaceae</taxon>
        <taxon>Roseomonas</taxon>
    </lineage>
</organism>
<dbReference type="InterPro" id="IPR029061">
    <property type="entry name" value="THDP-binding"/>
</dbReference>
<evidence type="ECO:0000313" key="7">
    <source>
        <dbReference type="EMBL" id="RKK06010.1"/>
    </source>
</evidence>
<evidence type="ECO:0000313" key="10">
    <source>
        <dbReference type="Proteomes" id="UP000278036"/>
    </source>
</evidence>
<dbReference type="PANTHER" id="PTHR18968">
    <property type="entry name" value="THIAMINE PYROPHOSPHATE ENZYMES"/>
    <property type="match status" value="1"/>
</dbReference>
<dbReference type="RefSeq" id="WP_120636489.1">
    <property type="nucleotide sequence ID" value="NZ_RAQU01000006.1"/>
</dbReference>
<dbReference type="OrthoDB" id="4494979at2"/>
<dbReference type="Pfam" id="PF02776">
    <property type="entry name" value="TPP_enzyme_N"/>
    <property type="match status" value="1"/>
</dbReference>
<dbReference type="GO" id="GO:0005948">
    <property type="term" value="C:acetolactate synthase complex"/>
    <property type="evidence" value="ECO:0007669"/>
    <property type="project" value="TreeGrafter"/>
</dbReference>
<evidence type="ECO:0000256" key="1">
    <source>
        <dbReference type="ARBA" id="ARBA00007812"/>
    </source>
</evidence>
<dbReference type="GO" id="GO:0030976">
    <property type="term" value="F:thiamine pyrophosphate binding"/>
    <property type="evidence" value="ECO:0007669"/>
    <property type="project" value="InterPro"/>
</dbReference>
<dbReference type="Pfam" id="PF00205">
    <property type="entry name" value="TPP_enzyme_M"/>
    <property type="match status" value="1"/>
</dbReference>
<sequence length="612" mass="64877">MSTIRLTMAQALVRYLAAQAAGDGAPLFAGVWAIFGHGNVAGLGEALHGIRDTLPTFRAHNEQAMAHAAVAFAKASQRRRMMACTTSIGPGATNMVTAAALAHVNRLPVLLLPGDVFADRRPDPVLQQVEDFGDGTVSANDCFRPVSRFFDRITRPEQLLTALPRAMAVLTDPAECGPVTLALCQDVQTEAYDYPEAFFASRRWSPRRPRPDRQELAQAAELLRAAKCPLIVAGGGVHYADATAVLTNFAEDHGIPVVETQAGKSALADEHPLNLGAIGVTGTAAANHLAAEADLVLAVGTRLQDFTTGSWSLFRQQGRRILGLNVQPFDAAKHLAHPLVADAREGLQALSEAVADYRANAAWASLAATRKGEWAQASAAATAPTDAPRPSDAQVIGAVQRQANQRTVVVGAAGGLPGEMHKLWRASMPGGYHMEYGFSCMGYEIAGGLGVKMARPETEVVVMVGDGSYLMLNSEIATSVMLGLKLTIVLLDNGGFGCINRLQAATGGAAFNNLLSDARHAALPRIDFRAHAESLGAIAEQVCSTARLEAALERARQASRTTVIVIETDPLQSTEAGGHWWDVGVPEVSARQEVRDARARYEAARAAQSLGV</sequence>
<dbReference type="GO" id="GO:0050660">
    <property type="term" value="F:flavin adenine dinucleotide binding"/>
    <property type="evidence" value="ECO:0007669"/>
    <property type="project" value="TreeGrafter"/>
</dbReference>
<dbReference type="EMBL" id="RAQU01000006">
    <property type="protein sequence ID" value="RKK06010.1"/>
    <property type="molecule type" value="Genomic_DNA"/>
</dbReference>
<gene>
    <name evidence="7" type="primary">iolD</name>
    <name evidence="7" type="ORF">D6Z83_01110</name>
    <name evidence="8" type="ORF">EBE87_19640</name>
</gene>
<dbReference type="InterPro" id="IPR011766">
    <property type="entry name" value="TPP_enzyme_TPP-bd"/>
</dbReference>
<keyword evidence="7" id="KW-0378">Hydrolase</keyword>
<dbReference type="EC" id="3.7.1.22" evidence="7"/>
<comment type="similarity">
    <text evidence="1 3">Belongs to the TPP enzyme family.</text>
</comment>
<evidence type="ECO:0000313" key="9">
    <source>
        <dbReference type="Proteomes" id="UP000274097"/>
    </source>
</evidence>
<dbReference type="InterPro" id="IPR029035">
    <property type="entry name" value="DHS-like_NAD/FAD-binding_dom"/>
</dbReference>
<dbReference type="CDD" id="cd07035">
    <property type="entry name" value="TPP_PYR_POX_like"/>
    <property type="match status" value="1"/>
</dbReference>
<dbReference type="InterPro" id="IPR045229">
    <property type="entry name" value="TPP_enz"/>
</dbReference>
<feature type="domain" description="Thiamine pyrophosphate enzyme TPP-binding" evidence="5">
    <location>
        <begin position="414"/>
        <end position="566"/>
    </location>
</feature>
<dbReference type="SUPFAM" id="SSF52467">
    <property type="entry name" value="DHS-like NAD/FAD-binding domain"/>
    <property type="match status" value="1"/>
</dbReference>
<accession>A0A3A9JHY2</accession>
<dbReference type="Pfam" id="PF02775">
    <property type="entry name" value="TPP_enzyme_C"/>
    <property type="match status" value="1"/>
</dbReference>
<dbReference type="Gene3D" id="3.40.50.1220">
    <property type="entry name" value="TPP-binding domain"/>
    <property type="match status" value="1"/>
</dbReference>
<dbReference type="EMBL" id="RFLX01000018">
    <property type="protein sequence ID" value="RMI19527.1"/>
    <property type="molecule type" value="Genomic_DNA"/>
</dbReference>
<feature type="domain" description="Thiamine pyrophosphate enzyme N-terminal TPP-binding" evidence="6">
    <location>
        <begin position="53"/>
        <end position="127"/>
    </location>
</feature>
<evidence type="ECO:0000313" key="8">
    <source>
        <dbReference type="EMBL" id="RMI19527.1"/>
    </source>
</evidence>
<dbReference type="InterPro" id="IPR030817">
    <property type="entry name" value="Myo_inos_IolD"/>
</dbReference>
<dbReference type="GO" id="GO:0003984">
    <property type="term" value="F:acetolactate synthase activity"/>
    <property type="evidence" value="ECO:0007669"/>
    <property type="project" value="TreeGrafter"/>
</dbReference>
<keyword evidence="2 3" id="KW-0786">Thiamine pyrophosphate</keyword>
<reference evidence="7 10" key="1">
    <citation type="submission" date="2018-09" db="EMBL/GenBank/DDBJ databases">
        <title>Roseomonas sp. nov., isolated from feces of Tibetan antelopes in the Qinghai-Tibet plateau, China.</title>
        <authorList>
            <person name="Tian Z."/>
        </authorList>
    </citation>
    <scope>NUCLEOTIDE SEQUENCE [LARGE SCALE GENOMIC DNA]</scope>
    <source>
        <strain evidence="8 9">Z23</strain>
        <strain evidence="7 10">Z24</strain>
    </source>
</reference>
<evidence type="ECO:0000256" key="3">
    <source>
        <dbReference type="RuleBase" id="RU362132"/>
    </source>
</evidence>
<dbReference type="PROSITE" id="PS00187">
    <property type="entry name" value="TPP_ENZYMES"/>
    <property type="match status" value="1"/>
</dbReference>